<evidence type="ECO:0000256" key="4">
    <source>
        <dbReference type="ARBA" id="ARBA00022763"/>
    </source>
</evidence>
<evidence type="ECO:0000256" key="2">
    <source>
        <dbReference type="ARBA" id="ARBA00005548"/>
    </source>
</evidence>
<evidence type="ECO:0000256" key="11">
    <source>
        <dbReference type="SAM" id="MobiDB-lite"/>
    </source>
</evidence>
<dbReference type="Gene3D" id="3.90.530.10">
    <property type="entry name" value="XPA C-terminal domain"/>
    <property type="match status" value="1"/>
</dbReference>
<dbReference type="OrthoDB" id="5368863at2759"/>
<keyword evidence="3" id="KW-0479">Metal-binding</keyword>
<comment type="similarity">
    <text evidence="2">Belongs to the XPA family.</text>
</comment>
<keyword evidence="7" id="KW-0238">DNA-binding</keyword>
<feature type="compositionally biased region" description="Basic and acidic residues" evidence="11">
    <location>
        <begin position="52"/>
        <end position="64"/>
    </location>
</feature>
<dbReference type="PROSITE" id="PS00752">
    <property type="entry name" value="XPA_1"/>
    <property type="match status" value="1"/>
</dbReference>
<evidence type="ECO:0000313" key="13">
    <source>
        <dbReference type="EMBL" id="CDF90850.1"/>
    </source>
</evidence>
<dbReference type="PANTHER" id="PTHR10142:SF0">
    <property type="entry name" value="DNA REPAIR PROTEIN COMPLEMENTING XP-A CELLS"/>
    <property type="match status" value="1"/>
</dbReference>
<keyword evidence="6" id="KW-0862">Zinc</keyword>
<evidence type="ECO:0000313" key="14">
    <source>
        <dbReference type="Proteomes" id="UP000019375"/>
    </source>
</evidence>
<evidence type="ECO:0000256" key="6">
    <source>
        <dbReference type="ARBA" id="ARBA00022833"/>
    </source>
</evidence>
<sequence>MNAEQRARVEANRKKALERLRKRGILKDAELQHIEKRNEPAKEAPNITLNEQAHDKVVTEHHSIVTESQAAPPTSASKTLPVPHESQANEESKKRPLERIRPSIRTKDYIEYDFSTMKNLNGGYINPEDRLTGFDEEDVVGSKRQKTLDEWKKEQQERKYLYENAPPPEHISQAPKCTECNINIEMDPVLDDVFKIRVCKSCVKKLPEKYSLLTKTECKEDYFLTEPELNDEAIFHRLEKPNPHSGTFARMQLFVRCEVEEFAFKKWGGEQGLDAEWHRREEGKAQRREKKYQKEMLKMRMKTRAQEYTTRIREKRHGKTHTHNFSNPIEGGIDEDGHKLLRRRCTECGLETEEVAI</sequence>
<keyword evidence="14" id="KW-1185">Reference proteome</keyword>
<dbReference type="Proteomes" id="UP000019375">
    <property type="component" value="Unassembled WGS sequence"/>
</dbReference>
<dbReference type="GO" id="GO:0003684">
    <property type="term" value="F:damaged DNA binding"/>
    <property type="evidence" value="ECO:0007669"/>
    <property type="project" value="InterPro"/>
</dbReference>
<evidence type="ECO:0000256" key="1">
    <source>
        <dbReference type="ARBA" id="ARBA00004123"/>
    </source>
</evidence>
<feature type="region of interest" description="Disordered" evidence="11">
    <location>
        <begin position="31"/>
        <end position="100"/>
    </location>
</feature>
<feature type="compositionally biased region" description="Basic and acidic residues" evidence="11">
    <location>
        <begin position="31"/>
        <end position="42"/>
    </location>
</feature>
<dbReference type="InterPro" id="IPR000465">
    <property type="entry name" value="XPA/RAD14"/>
</dbReference>
<dbReference type="EMBL" id="HG316461">
    <property type="protein sequence ID" value="CDF90850.1"/>
    <property type="molecule type" value="Genomic_DNA"/>
</dbReference>
<evidence type="ECO:0000256" key="3">
    <source>
        <dbReference type="ARBA" id="ARBA00022723"/>
    </source>
</evidence>
<evidence type="ECO:0000256" key="8">
    <source>
        <dbReference type="ARBA" id="ARBA00023204"/>
    </source>
</evidence>
<dbReference type="InterPro" id="IPR022656">
    <property type="entry name" value="XPA_C"/>
</dbReference>
<evidence type="ECO:0000256" key="5">
    <source>
        <dbReference type="ARBA" id="ARBA00022771"/>
    </source>
</evidence>
<gene>
    <name evidence="13" type="ORF">BN860_04610g</name>
</gene>
<keyword evidence="9" id="KW-0539">Nucleus</keyword>
<dbReference type="InterPro" id="IPR022652">
    <property type="entry name" value="Znf_XPA_CS"/>
</dbReference>
<comment type="subcellular location">
    <subcellularLocation>
        <location evidence="1">Nucleus</location>
    </subcellularLocation>
</comment>
<feature type="compositionally biased region" description="Basic and acidic residues" evidence="11">
    <location>
        <begin position="90"/>
        <end position="100"/>
    </location>
</feature>
<evidence type="ECO:0000256" key="7">
    <source>
        <dbReference type="ARBA" id="ARBA00023125"/>
    </source>
</evidence>
<dbReference type="SUPFAM" id="SSF46955">
    <property type="entry name" value="Putative DNA-binding domain"/>
    <property type="match status" value="1"/>
</dbReference>
<organism evidence="13 14">
    <name type="scientific">Zygosaccharomyces bailii (strain CLIB 213 / ATCC 58445 / CBS 680 / BCRC 21525 / NBRC 1098 / NCYC 1416 / NRRL Y-2227)</name>
    <dbReference type="NCBI Taxonomy" id="1333698"/>
    <lineage>
        <taxon>Eukaryota</taxon>
        <taxon>Fungi</taxon>
        <taxon>Dikarya</taxon>
        <taxon>Ascomycota</taxon>
        <taxon>Saccharomycotina</taxon>
        <taxon>Saccharomycetes</taxon>
        <taxon>Saccharomycetales</taxon>
        <taxon>Saccharomycetaceae</taxon>
        <taxon>Zygosaccharomyces</taxon>
    </lineage>
</organism>
<evidence type="ECO:0000256" key="10">
    <source>
        <dbReference type="ARBA" id="ARBA00072989"/>
    </source>
</evidence>
<accession>A0A8J2TB42</accession>
<dbReference type="GO" id="GO:0000715">
    <property type="term" value="P:nucleotide-excision repair, DNA damage recognition"/>
    <property type="evidence" value="ECO:0007669"/>
    <property type="project" value="TreeGrafter"/>
</dbReference>
<protein>
    <recommendedName>
        <fullName evidence="10">DNA repair protein RAD14</fullName>
    </recommendedName>
</protein>
<dbReference type="Pfam" id="PF05181">
    <property type="entry name" value="XPA_C"/>
    <property type="match status" value="1"/>
</dbReference>
<dbReference type="GO" id="GO:0006284">
    <property type="term" value="P:base-excision repair"/>
    <property type="evidence" value="ECO:0007669"/>
    <property type="project" value="TreeGrafter"/>
</dbReference>
<dbReference type="GO" id="GO:0000110">
    <property type="term" value="C:nucleotide-excision repair factor 1 complex"/>
    <property type="evidence" value="ECO:0007669"/>
    <property type="project" value="TreeGrafter"/>
</dbReference>
<dbReference type="PANTHER" id="PTHR10142">
    <property type="entry name" value="DNA REPAIR PROTEIN COMPLEMENTING XP-A CELLS"/>
    <property type="match status" value="1"/>
</dbReference>
<dbReference type="CDD" id="cd21077">
    <property type="entry name" value="DBD_Rad14"/>
    <property type="match status" value="1"/>
</dbReference>
<dbReference type="GO" id="GO:0008270">
    <property type="term" value="F:zinc ion binding"/>
    <property type="evidence" value="ECO:0007669"/>
    <property type="project" value="UniProtKB-KW"/>
</dbReference>
<feature type="compositionally biased region" description="Polar residues" evidence="11">
    <location>
        <begin position="65"/>
        <end position="78"/>
    </location>
</feature>
<feature type="domain" description="XPA C-terminal" evidence="12">
    <location>
        <begin position="209"/>
        <end position="259"/>
    </location>
</feature>
<dbReference type="FunFam" id="3.90.530.10:FF:000003">
    <property type="entry name" value="Dna repair rad14 protein"/>
    <property type="match status" value="1"/>
</dbReference>
<dbReference type="GO" id="GO:1901255">
    <property type="term" value="P:nucleotide-excision repair involved in interstrand cross-link repair"/>
    <property type="evidence" value="ECO:0007669"/>
    <property type="project" value="TreeGrafter"/>
</dbReference>
<reference evidence="14" key="1">
    <citation type="journal article" date="2013" name="Genome Announc.">
        <title>Genome sequence of the food spoilage yeast Zygosaccharomyces bailii CLIB 213(T).</title>
        <authorList>
            <person name="Galeote V."/>
            <person name="Bigey F."/>
            <person name="Devillers H."/>
            <person name="Neuveglise C."/>
            <person name="Dequin S."/>
        </authorList>
    </citation>
    <scope>NUCLEOTIDE SEQUENCE [LARGE SCALE GENOMIC DNA]</scope>
    <source>
        <strain evidence="14">CLIB 213 / ATCC 58445 / CBS 680 / CCRC 21525 / NBRC 1098 / NCYC 1416 / NRRL Y-2227</strain>
    </source>
</reference>
<keyword evidence="8" id="KW-0234">DNA repair</keyword>
<dbReference type="AlphaFoldDB" id="A0A8J2TB42"/>
<evidence type="ECO:0000259" key="12">
    <source>
        <dbReference type="Pfam" id="PF05181"/>
    </source>
</evidence>
<proteinExistence type="inferred from homology"/>
<dbReference type="InterPro" id="IPR037129">
    <property type="entry name" value="XPA_sf"/>
</dbReference>
<dbReference type="GO" id="GO:0070914">
    <property type="term" value="P:UV-damage excision repair"/>
    <property type="evidence" value="ECO:0007669"/>
    <property type="project" value="TreeGrafter"/>
</dbReference>
<name>A0A8J2TB42_ZYGB2</name>
<dbReference type="NCBIfam" id="TIGR00598">
    <property type="entry name" value="rad14"/>
    <property type="match status" value="1"/>
</dbReference>
<keyword evidence="4" id="KW-0227">DNA damage</keyword>
<dbReference type="InterPro" id="IPR009061">
    <property type="entry name" value="DNA-bd_dom_put_sf"/>
</dbReference>
<evidence type="ECO:0000256" key="9">
    <source>
        <dbReference type="ARBA" id="ARBA00023242"/>
    </source>
</evidence>
<keyword evidence="5" id="KW-0863">Zinc-finger</keyword>